<dbReference type="EMBL" id="MHMS01000002">
    <property type="protein sequence ID" value="OGZ32755.1"/>
    <property type="molecule type" value="Genomic_DNA"/>
</dbReference>
<dbReference type="GO" id="GO:0000976">
    <property type="term" value="F:transcription cis-regulatory region binding"/>
    <property type="evidence" value="ECO:0007669"/>
    <property type="project" value="TreeGrafter"/>
</dbReference>
<dbReference type="PANTHER" id="PTHR34701">
    <property type="entry name" value="TRANSCRIPTIONAL REGULATOR MRAZ"/>
    <property type="match status" value="1"/>
</dbReference>
<dbReference type="AlphaFoldDB" id="A0A1G2F3W6"/>
<proteinExistence type="inferred from homology"/>
<dbReference type="Gene3D" id="3.40.1550.20">
    <property type="entry name" value="Transcriptional regulator MraZ domain"/>
    <property type="match status" value="1"/>
</dbReference>
<feature type="domain" description="SpoVT-AbrB" evidence="8">
    <location>
        <begin position="76"/>
        <end position="119"/>
    </location>
</feature>
<dbReference type="Proteomes" id="UP000176787">
    <property type="component" value="Unassembled WGS sequence"/>
</dbReference>
<dbReference type="HAMAP" id="MF_01008">
    <property type="entry name" value="MraZ"/>
    <property type="match status" value="1"/>
</dbReference>
<dbReference type="GO" id="GO:0051301">
    <property type="term" value="P:cell division"/>
    <property type="evidence" value="ECO:0007669"/>
    <property type="project" value="UniProtKB-KW"/>
</dbReference>
<keyword evidence="2 7" id="KW-0963">Cytoplasm</keyword>
<organism evidence="9 10">
    <name type="scientific">Candidatus Niyogibacteria bacterium RIFCSPLOWO2_12_FULL_41_13</name>
    <dbReference type="NCBI Taxonomy" id="1801726"/>
    <lineage>
        <taxon>Bacteria</taxon>
        <taxon>Candidatus Niyogiibacteriota</taxon>
    </lineage>
</organism>
<reference evidence="9 10" key="1">
    <citation type="journal article" date="2016" name="Nat. Commun.">
        <title>Thousands of microbial genomes shed light on interconnected biogeochemical processes in an aquifer system.</title>
        <authorList>
            <person name="Anantharaman K."/>
            <person name="Brown C.T."/>
            <person name="Hug L.A."/>
            <person name="Sharon I."/>
            <person name="Castelle C.J."/>
            <person name="Probst A.J."/>
            <person name="Thomas B.C."/>
            <person name="Singh A."/>
            <person name="Wilkins M.J."/>
            <person name="Karaoz U."/>
            <person name="Brodie E.L."/>
            <person name="Williams K.H."/>
            <person name="Hubbard S.S."/>
            <person name="Banfield J.F."/>
        </authorList>
    </citation>
    <scope>NUCLEOTIDE SEQUENCE [LARGE SCALE GENOMIC DNA]</scope>
</reference>
<dbReference type="InterPro" id="IPR035644">
    <property type="entry name" value="MraZ_C"/>
</dbReference>
<dbReference type="CDD" id="cd16321">
    <property type="entry name" value="MraZ_C"/>
    <property type="match status" value="1"/>
</dbReference>
<keyword evidence="6 7" id="KW-0804">Transcription</keyword>
<dbReference type="PROSITE" id="PS51740">
    <property type="entry name" value="SPOVT_ABRB"/>
    <property type="match status" value="2"/>
</dbReference>
<keyword evidence="3" id="KW-0677">Repeat</keyword>
<dbReference type="GO" id="GO:0009295">
    <property type="term" value="C:nucleoid"/>
    <property type="evidence" value="ECO:0007669"/>
    <property type="project" value="UniProtKB-SubCell"/>
</dbReference>
<dbReference type="GO" id="GO:2000143">
    <property type="term" value="P:negative regulation of DNA-templated transcription initiation"/>
    <property type="evidence" value="ECO:0007669"/>
    <property type="project" value="TreeGrafter"/>
</dbReference>
<evidence type="ECO:0000256" key="2">
    <source>
        <dbReference type="ARBA" id="ARBA00022490"/>
    </source>
</evidence>
<dbReference type="InterPro" id="IPR035642">
    <property type="entry name" value="MraZ_N"/>
</dbReference>
<dbReference type="InterPro" id="IPR038619">
    <property type="entry name" value="MraZ_sf"/>
</dbReference>
<dbReference type="PANTHER" id="PTHR34701:SF1">
    <property type="entry name" value="TRANSCRIPTIONAL REGULATOR MRAZ"/>
    <property type="match status" value="1"/>
</dbReference>
<dbReference type="CDD" id="cd16320">
    <property type="entry name" value="MraZ_N"/>
    <property type="match status" value="1"/>
</dbReference>
<comment type="subunit">
    <text evidence="7">Forms oligomers.</text>
</comment>
<keyword evidence="5 7" id="KW-0238">DNA-binding</keyword>
<dbReference type="GO" id="GO:0005737">
    <property type="term" value="C:cytoplasm"/>
    <property type="evidence" value="ECO:0007669"/>
    <property type="project" value="UniProtKB-UniRule"/>
</dbReference>
<name>A0A1G2F3W6_9BACT</name>
<evidence type="ECO:0000256" key="5">
    <source>
        <dbReference type="ARBA" id="ARBA00023125"/>
    </source>
</evidence>
<dbReference type="InterPro" id="IPR020603">
    <property type="entry name" value="MraZ_dom"/>
</dbReference>
<evidence type="ECO:0000259" key="8">
    <source>
        <dbReference type="PROSITE" id="PS51740"/>
    </source>
</evidence>
<dbReference type="Pfam" id="PF02381">
    <property type="entry name" value="MraZ"/>
    <property type="match status" value="2"/>
</dbReference>
<dbReference type="GO" id="GO:0003700">
    <property type="term" value="F:DNA-binding transcription factor activity"/>
    <property type="evidence" value="ECO:0007669"/>
    <property type="project" value="UniProtKB-UniRule"/>
</dbReference>
<evidence type="ECO:0000256" key="4">
    <source>
        <dbReference type="ARBA" id="ARBA00023015"/>
    </source>
</evidence>
<keyword evidence="9" id="KW-0131">Cell cycle</keyword>
<accession>A0A1G2F3W6</accession>
<evidence type="ECO:0000313" key="10">
    <source>
        <dbReference type="Proteomes" id="UP000176787"/>
    </source>
</evidence>
<evidence type="ECO:0000256" key="1">
    <source>
        <dbReference type="ARBA" id="ARBA00013860"/>
    </source>
</evidence>
<comment type="similarity">
    <text evidence="7">Belongs to the MraZ family.</text>
</comment>
<evidence type="ECO:0000313" key="9">
    <source>
        <dbReference type="EMBL" id="OGZ32755.1"/>
    </source>
</evidence>
<dbReference type="InterPro" id="IPR003444">
    <property type="entry name" value="MraZ"/>
</dbReference>
<comment type="subcellular location">
    <subcellularLocation>
        <location evidence="7">Cytoplasm</location>
        <location evidence="7">Nucleoid</location>
    </subcellularLocation>
</comment>
<dbReference type="InterPro" id="IPR007159">
    <property type="entry name" value="SpoVT-AbrB_dom"/>
</dbReference>
<keyword evidence="9" id="KW-0132">Cell division</keyword>
<evidence type="ECO:0000256" key="3">
    <source>
        <dbReference type="ARBA" id="ARBA00022737"/>
    </source>
</evidence>
<dbReference type="NCBIfam" id="TIGR00242">
    <property type="entry name" value="division/cell wall cluster transcriptional repressor MraZ"/>
    <property type="match status" value="1"/>
</dbReference>
<evidence type="ECO:0000256" key="7">
    <source>
        <dbReference type="HAMAP-Rule" id="MF_01008"/>
    </source>
</evidence>
<evidence type="ECO:0000256" key="6">
    <source>
        <dbReference type="ARBA" id="ARBA00023163"/>
    </source>
</evidence>
<protein>
    <recommendedName>
        <fullName evidence="1 7">Transcriptional regulator MraZ</fullName>
    </recommendedName>
</protein>
<keyword evidence="4 7" id="KW-0805">Transcription regulation</keyword>
<feature type="domain" description="SpoVT-AbrB" evidence="8">
    <location>
        <begin position="5"/>
        <end position="47"/>
    </location>
</feature>
<sequence>MLIGEFKHTLDNKNRVALPAKFRKEIGKEAVITESQDKCLSLYPLKEWEKVAENLSKLPVGQAVNRSFTRSFLAGARNVEIDNLGRILIPDKLKQYAGLSQDVIIIGIYKRIEIWNEKNWEEYKKKTEGESEILAEKLGEIGAY</sequence>
<dbReference type="SUPFAM" id="SSF89447">
    <property type="entry name" value="AbrB/MazE/MraZ-like"/>
    <property type="match status" value="1"/>
</dbReference>
<comment type="caution">
    <text evidence="9">The sequence shown here is derived from an EMBL/GenBank/DDBJ whole genome shotgun (WGS) entry which is preliminary data.</text>
</comment>
<dbReference type="InterPro" id="IPR037914">
    <property type="entry name" value="SpoVT-AbrB_sf"/>
</dbReference>
<gene>
    <name evidence="7" type="primary">mraZ</name>
    <name evidence="9" type="ORF">A3H02_02125</name>
</gene>
<dbReference type="STRING" id="1801726.A3H02_02125"/>